<name>A0A1X3G149_9BRAD</name>
<reference evidence="4 5" key="1">
    <citation type="submission" date="2017-03" db="EMBL/GenBank/DDBJ databases">
        <title>Whole genome sequences of fourteen strains of Bradyrhizobium canariense and one strain of Bradyrhizobium japonicum isolated from Lupinus (Papilionoideae: Genisteae) species in Algeria.</title>
        <authorList>
            <person name="Crovadore J."/>
            <person name="Chekireb D."/>
            <person name="Brachmann A."/>
            <person name="Chablais R."/>
            <person name="Cochard B."/>
            <person name="Lefort F."/>
        </authorList>
    </citation>
    <scope>NUCLEOTIDE SEQUENCE [LARGE SCALE GENOMIC DNA]</scope>
    <source>
        <strain evidence="4 5">UBMA195</strain>
    </source>
</reference>
<protein>
    <submittedName>
        <fullName evidence="4">RNA pyrophosphohydrolase</fullName>
    </submittedName>
</protein>
<evidence type="ECO:0000313" key="4">
    <source>
        <dbReference type="EMBL" id="OSJ15849.1"/>
    </source>
</evidence>
<dbReference type="PANTHER" id="PTHR11839:SF22">
    <property type="entry name" value="NUDIX HYDROLASE 26, CHLOROPLASTIC"/>
    <property type="match status" value="1"/>
</dbReference>
<dbReference type="Proteomes" id="UP000193553">
    <property type="component" value="Unassembled WGS sequence"/>
</dbReference>
<dbReference type="STRING" id="255045.SAMN05444158_4988"/>
<dbReference type="Gene3D" id="3.90.79.10">
    <property type="entry name" value="Nucleoside Triphosphate Pyrophosphohydrolase"/>
    <property type="match status" value="1"/>
</dbReference>
<evidence type="ECO:0000256" key="1">
    <source>
        <dbReference type="ARBA" id="ARBA00001936"/>
    </source>
</evidence>
<dbReference type="InterPro" id="IPR000086">
    <property type="entry name" value="NUDIX_hydrolase_dom"/>
</dbReference>
<organism evidence="4 5">
    <name type="scientific">Bradyrhizobium canariense</name>
    <dbReference type="NCBI Taxonomy" id="255045"/>
    <lineage>
        <taxon>Bacteria</taxon>
        <taxon>Pseudomonadati</taxon>
        <taxon>Pseudomonadota</taxon>
        <taxon>Alphaproteobacteria</taxon>
        <taxon>Hyphomicrobiales</taxon>
        <taxon>Nitrobacteraceae</taxon>
        <taxon>Bradyrhizobium</taxon>
    </lineage>
</organism>
<gene>
    <name evidence="4" type="ORF">BSZ18_06910</name>
</gene>
<evidence type="ECO:0000259" key="3">
    <source>
        <dbReference type="PROSITE" id="PS51462"/>
    </source>
</evidence>
<evidence type="ECO:0000256" key="2">
    <source>
        <dbReference type="ARBA" id="ARBA00022801"/>
    </source>
</evidence>
<dbReference type="EMBL" id="NAFI01000152">
    <property type="protein sequence ID" value="OSJ15849.1"/>
    <property type="molecule type" value="Genomic_DNA"/>
</dbReference>
<dbReference type="AlphaFoldDB" id="A0A1X3G149"/>
<dbReference type="PANTHER" id="PTHR11839">
    <property type="entry name" value="UDP/ADP-SUGAR PYROPHOSPHATASE"/>
    <property type="match status" value="1"/>
</dbReference>
<dbReference type="GO" id="GO:0019693">
    <property type="term" value="P:ribose phosphate metabolic process"/>
    <property type="evidence" value="ECO:0007669"/>
    <property type="project" value="TreeGrafter"/>
</dbReference>
<dbReference type="SUPFAM" id="SSF55811">
    <property type="entry name" value="Nudix"/>
    <property type="match status" value="1"/>
</dbReference>
<dbReference type="PRINTS" id="PR00502">
    <property type="entry name" value="NUDIXFAMILY"/>
</dbReference>
<dbReference type="PROSITE" id="PS51462">
    <property type="entry name" value="NUDIX"/>
    <property type="match status" value="1"/>
</dbReference>
<feature type="domain" description="Nudix hydrolase" evidence="3">
    <location>
        <begin position="13"/>
        <end position="166"/>
    </location>
</feature>
<dbReference type="NCBIfam" id="NF001938">
    <property type="entry name" value="PRK00714.1-5"/>
    <property type="match status" value="1"/>
</dbReference>
<sequence>MTTRDPRVSTEKPYRPNVGIALFNADGRVLIGHRFKGDGPEIILPGLDWQMPQGGVDEGEDLRDAALRELWEETSVKSASYLGETDWLTYEFPPYDGPQTHRLAKFRGQRQKWFALRFTGKDDEIDPLTPRNGQPAEFDAWRWERLDRVPDVVVPFRRHVYSAVAQQFAPFAN</sequence>
<accession>A0A1X3G149</accession>
<dbReference type="Pfam" id="PF00293">
    <property type="entry name" value="NUDIX"/>
    <property type="match status" value="1"/>
</dbReference>
<keyword evidence="2 4" id="KW-0378">Hydrolase</keyword>
<dbReference type="InterPro" id="IPR015797">
    <property type="entry name" value="NUDIX_hydrolase-like_dom_sf"/>
</dbReference>
<dbReference type="InterPro" id="IPR022927">
    <property type="entry name" value="RppH"/>
</dbReference>
<dbReference type="OrthoDB" id="9816040at2"/>
<dbReference type="CDD" id="cd03671">
    <property type="entry name" value="NUDIX_Ap4A_hydrolase_plant_like"/>
    <property type="match status" value="1"/>
</dbReference>
<comment type="cofactor">
    <cofactor evidence="1">
        <name>Mn(2+)</name>
        <dbReference type="ChEBI" id="CHEBI:29035"/>
    </cofactor>
</comment>
<comment type="caution">
    <text evidence="4">The sequence shown here is derived from an EMBL/GenBank/DDBJ whole genome shotgun (WGS) entry which is preliminary data.</text>
</comment>
<dbReference type="GO" id="GO:0008893">
    <property type="term" value="F:guanosine-3',5'-bis(diphosphate) 3'-diphosphatase activity"/>
    <property type="evidence" value="ECO:0007669"/>
    <property type="project" value="TreeGrafter"/>
</dbReference>
<dbReference type="GO" id="GO:0034432">
    <property type="term" value="F:bis(5'-adenosyl)-pentaphosphatase activity"/>
    <property type="evidence" value="ECO:0007669"/>
    <property type="project" value="TreeGrafter"/>
</dbReference>
<proteinExistence type="predicted"/>
<dbReference type="GO" id="GO:0006753">
    <property type="term" value="P:nucleoside phosphate metabolic process"/>
    <property type="evidence" value="ECO:0007669"/>
    <property type="project" value="TreeGrafter"/>
</dbReference>
<dbReference type="InterPro" id="IPR020476">
    <property type="entry name" value="Nudix_hydrolase"/>
</dbReference>
<evidence type="ECO:0000313" key="5">
    <source>
        <dbReference type="Proteomes" id="UP000193553"/>
    </source>
</evidence>